<dbReference type="AlphaFoldDB" id="A0A2N9HJ54"/>
<proteinExistence type="predicted"/>
<dbReference type="SMART" id="SM00256">
    <property type="entry name" value="FBOX"/>
    <property type="match status" value="1"/>
</dbReference>
<dbReference type="Pfam" id="PF00646">
    <property type="entry name" value="F-box"/>
    <property type="match status" value="1"/>
</dbReference>
<protein>
    <recommendedName>
        <fullName evidence="1">F-box domain-containing protein</fullName>
    </recommendedName>
</protein>
<dbReference type="PANTHER" id="PTHR47123:SF15">
    <property type="entry name" value="F-BOX PROTEIN SKIP23"/>
    <property type="match status" value="1"/>
</dbReference>
<dbReference type="InterPro" id="IPR036047">
    <property type="entry name" value="F-box-like_dom_sf"/>
</dbReference>
<organism evidence="2">
    <name type="scientific">Fagus sylvatica</name>
    <name type="common">Beechnut</name>
    <dbReference type="NCBI Taxonomy" id="28930"/>
    <lineage>
        <taxon>Eukaryota</taxon>
        <taxon>Viridiplantae</taxon>
        <taxon>Streptophyta</taxon>
        <taxon>Embryophyta</taxon>
        <taxon>Tracheophyta</taxon>
        <taxon>Spermatophyta</taxon>
        <taxon>Magnoliopsida</taxon>
        <taxon>eudicotyledons</taxon>
        <taxon>Gunneridae</taxon>
        <taxon>Pentapetalae</taxon>
        <taxon>rosids</taxon>
        <taxon>fabids</taxon>
        <taxon>Fagales</taxon>
        <taxon>Fagaceae</taxon>
        <taxon>Fagus</taxon>
    </lineage>
</organism>
<dbReference type="Pfam" id="PF03478">
    <property type="entry name" value="Beta-prop_KIB1-4"/>
    <property type="match status" value="1"/>
</dbReference>
<evidence type="ECO:0000313" key="2">
    <source>
        <dbReference type="EMBL" id="SPD11773.1"/>
    </source>
</evidence>
<dbReference type="PANTHER" id="PTHR47123">
    <property type="entry name" value="F-BOX PROTEIN SKIP23"/>
    <property type="match status" value="1"/>
</dbReference>
<reference evidence="2" key="1">
    <citation type="submission" date="2018-02" db="EMBL/GenBank/DDBJ databases">
        <authorList>
            <person name="Cohen D.B."/>
            <person name="Kent A.D."/>
        </authorList>
    </citation>
    <scope>NUCLEOTIDE SEQUENCE</scope>
</reference>
<dbReference type="Gene3D" id="1.20.1280.50">
    <property type="match status" value="1"/>
</dbReference>
<evidence type="ECO:0000259" key="1">
    <source>
        <dbReference type="SMART" id="SM00256"/>
    </source>
</evidence>
<name>A0A2N9HJ54_FAGSY</name>
<dbReference type="EMBL" id="OIVN01003513">
    <property type="protein sequence ID" value="SPD11773.1"/>
    <property type="molecule type" value="Genomic_DNA"/>
</dbReference>
<sequence>MADWSQLPKDLLDLIAKRLESPFYKLRFRSVCSSWRSSVSSRPRRRLAGRFPFLPNDGIISSTTTWGFHLSRRTIFLINPCSQTTPQNKNSWLIKMEEDLPGRMQLLNPLSRSQLKSLPLDFPKVMNLLNFQVIDLGHEYVLHYINFKPFASSSLGDVGSLYMEKVVFMCLGSETETDVFALLTIHVSGKLALFMSEDKRWSIINDMPSPYDDVVLFKDEFYAVDSNGRTVFVELSSNLSLVAEPVFGGDKKFLVESDGQLLLVDMYLSVDFGDDVDVFEDVDEVFDKFIRERTVRFKVFKLNWEGKRWVEVTSLGDRVLFLGDDCTFSALASDLSGCKGNCIFFRDNNFYMTGEEGDVNGVFRGRDIGVCDLDNGSIKPLVDYPEYSKLFWPPPDWVASTTSGVSIVLSIMKALLV</sequence>
<gene>
    <name evidence="2" type="ORF">FSB_LOCUS39655</name>
</gene>
<dbReference type="InterPro" id="IPR001810">
    <property type="entry name" value="F-box_dom"/>
</dbReference>
<accession>A0A2N9HJ54</accession>
<dbReference type="InterPro" id="IPR051304">
    <property type="entry name" value="SCF_F-box_domain"/>
</dbReference>
<feature type="domain" description="F-box" evidence="1">
    <location>
        <begin position="7"/>
        <end position="47"/>
    </location>
</feature>
<dbReference type="InterPro" id="IPR005174">
    <property type="entry name" value="KIB1-4_b-propeller"/>
</dbReference>
<dbReference type="SUPFAM" id="SSF81383">
    <property type="entry name" value="F-box domain"/>
    <property type="match status" value="1"/>
</dbReference>